<evidence type="ECO:0000313" key="4">
    <source>
        <dbReference type="Proteomes" id="UP000593573"/>
    </source>
</evidence>
<organism evidence="3 4">
    <name type="scientific">Gossypium klotzschianum</name>
    <dbReference type="NCBI Taxonomy" id="34286"/>
    <lineage>
        <taxon>Eukaryota</taxon>
        <taxon>Viridiplantae</taxon>
        <taxon>Streptophyta</taxon>
        <taxon>Embryophyta</taxon>
        <taxon>Tracheophyta</taxon>
        <taxon>Spermatophyta</taxon>
        <taxon>Magnoliopsida</taxon>
        <taxon>eudicotyledons</taxon>
        <taxon>Gunneridae</taxon>
        <taxon>Pentapetalae</taxon>
        <taxon>rosids</taxon>
        <taxon>malvids</taxon>
        <taxon>Malvales</taxon>
        <taxon>Malvaceae</taxon>
        <taxon>Malvoideae</taxon>
        <taxon>Gossypium</taxon>
    </lineage>
</organism>
<feature type="region of interest" description="Disordered" evidence="2">
    <location>
        <begin position="547"/>
        <end position="570"/>
    </location>
</feature>
<dbReference type="InterPro" id="IPR010770">
    <property type="entry name" value="Ecd"/>
</dbReference>
<dbReference type="OrthoDB" id="27237at2759"/>
<feature type="compositionally biased region" description="Polar residues" evidence="2">
    <location>
        <begin position="627"/>
        <end position="641"/>
    </location>
</feature>
<keyword evidence="1" id="KW-0175">Coiled coil</keyword>
<dbReference type="PANTHER" id="PTHR13060">
    <property type="entry name" value="SGT1 PROTEIN HSGT1 SUPPRESSOR OF GCR2"/>
    <property type="match status" value="1"/>
</dbReference>
<reference evidence="3 4" key="1">
    <citation type="journal article" date="2019" name="Genome Biol. Evol.">
        <title>Insights into the evolution of the New World diploid cottons (Gossypium, subgenus Houzingenia) based on genome sequencing.</title>
        <authorList>
            <person name="Grover C.E."/>
            <person name="Arick M.A. 2nd"/>
            <person name="Thrash A."/>
            <person name="Conover J.L."/>
            <person name="Sanders W.S."/>
            <person name="Peterson D.G."/>
            <person name="Frelichowski J.E."/>
            <person name="Scheffler J.A."/>
            <person name="Scheffler B.E."/>
            <person name="Wendel J.F."/>
        </authorList>
    </citation>
    <scope>NUCLEOTIDE SEQUENCE [LARGE SCALE GENOMIC DNA]</scope>
    <source>
        <strain evidence="3">57</strain>
        <tissue evidence="3">Leaf</tissue>
    </source>
</reference>
<evidence type="ECO:0000313" key="3">
    <source>
        <dbReference type="EMBL" id="MBA0643461.1"/>
    </source>
</evidence>
<feature type="compositionally biased region" description="Basic and acidic residues" evidence="2">
    <location>
        <begin position="547"/>
        <end position="560"/>
    </location>
</feature>
<dbReference type="Pfam" id="PF07093">
    <property type="entry name" value="SGT1"/>
    <property type="match status" value="1"/>
</dbReference>
<name>A0A7J8TZ84_9ROSI</name>
<evidence type="ECO:0000256" key="2">
    <source>
        <dbReference type="SAM" id="MobiDB-lite"/>
    </source>
</evidence>
<dbReference type="GO" id="GO:0005634">
    <property type="term" value="C:nucleus"/>
    <property type="evidence" value="ECO:0007669"/>
    <property type="project" value="TreeGrafter"/>
</dbReference>
<feature type="coiled-coil region" evidence="1">
    <location>
        <begin position="458"/>
        <end position="487"/>
    </location>
</feature>
<sequence length="694" mass="78178">MGFSPRSINILLTRTLYFTSTLQEHPAGSRSVITKTTQPFQPPHTPPFMATPPPFMNSNNPNPLTQGSSRLPEDTVIYSIYPDNPLSQDSLQSLHLQILNAVSPFTTSYIWQHEPFTLSIAFHPFPHLKGHLRFGDNLNDEWFTVFLLFRISVAFPSVSIQVHDSDGDFLLIEAAYHLPRWLNPENSQNRSFIRRGKLHIIPQSALPNPTLTESLNFLIENEQAAVAPDSMQSVIQNRIAGYPEKAKLNTHSVRVRVPVSVARVFKHAPCLISLAVEGFYDRDMDSMKQAAKMERFLKGGKGGEEEMVTVAVKMSRAMYAQLMQQRFQAPKCYPMPPKKGDLEAELGMKIACGFEMMYQEKKKEGEEGKGSGWKKYKESLEKSGYFKGLIPGSNEYKRLMENAEEYYKNSSLFSKTRAMLNAPVRQIDEILSLPYSADEFKNEDAPPSDDDSWLYSGEDELNSALQDRQKEMELYELKRKKKKLKEQKDTGASSSLKGEDFDLSELVTTMQGFIHKMSSYEGAEVPNDRDPKEVELDVERFMKDVESVMKYQGDENVTRDMDDDGGSSDMDFGADSNLLMKAADESEDGSDMSDHEDGEDSFMHSYSDVMNNELKSTTLKKSFVHANEQTSVKNEGTSNATEDMDEEFSPVDVDVNLVKNLLDSFACQQGLPGPTSNLLGLMGVNLPKDDNKGK</sequence>
<dbReference type="Proteomes" id="UP000593573">
    <property type="component" value="Unassembled WGS sequence"/>
</dbReference>
<evidence type="ECO:0000256" key="1">
    <source>
        <dbReference type="SAM" id="Coils"/>
    </source>
</evidence>
<feature type="region of interest" description="Disordered" evidence="2">
    <location>
        <begin position="627"/>
        <end position="648"/>
    </location>
</feature>
<protein>
    <submittedName>
        <fullName evidence="3">Uncharacterized protein</fullName>
    </submittedName>
</protein>
<gene>
    <name evidence="3" type="ORF">Goklo_027754</name>
</gene>
<comment type="caution">
    <text evidence="3">The sequence shown here is derived from an EMBL/GenBank/DDBJ whole genome shotgun (WGS) entry which is preliminary data.</text>
</comment>
<keyword evidence="4" id="KW-1185">Reference proteome</keyword>
<dbReference type="EMBL" id="JABFAB010000003">
    <property type="protein sequence ID" value="MBA0643461.1"/>
    <property type="molecule type" value="Genomic_DNA"/>
</dbReference>
<proteinExistence type="predicted"/>
<accession>A0A7J8TZ84</accession>
<dbReference type="PANTHER" id="PTHR13060:SF0">
    <property type="entry name" value="PROTEIN ECDYSONELESS HOMOLOG"/>
    <property type="match status" value="1"/>
</dbReference>
<feature type="compositionally biased region" description="Acidic residues" evidence="2">
    <location>
        <begin position="585"/>
        <end position="600"/>
    </location>
</feature>
<dbReference type="AlphaFoldDB" id="A0A7J8TZ84"/>
<feature type="region of interest" description="Disordered" evidence="2">
    <location>
        <begin position="583"/>
        <end position="603"/>
    </location>
</feature>